<name>A0A9Q0H9J1_9MAGN</name>
<dbReference type="SMART" id="SM00220">
    <property type="entry name" value="S_TKc"/>
    <property type="match status" value="1"/>
</dbReference>
<keyword evidence="2 9" id="KW-0723">Serine/threonine-protein kinase</keyword>
<dbReference type="Gene3D" id="3.30.200.20">
    <property type="entry name" value="Phosphorylase Kinase, domain 1"/>
    <property type="match status" value="1"/>
</dbReference>
<dbReference type="AlphaFoldDB" id="A0A9Q0H9J1"/>
<dbReference type="InterPro" id="IPR017441">
    <property type="entry name" value="Protein_kinase_ATP_BS"/>
</dbReference>
<protein>
    <recommendedName>
        <fullName evidence="10">Protein kinase domain-containing protein</fullName>
    </recommendedName>
</protein>
<organism evidence="11 12">
    <name type="scientific">Protea cynaroides</name>
    <dbReference type="NCBI Taxonomy" id="273540"/>
    <lineage>
        <taxon>Eukaryota</taxon>
        <taxon>Viridiplantae</taxon>
        <taxon>Streptophyta</taxon>
        <taxon>Embryophyta</taxon>
        <taxon>Tracheophyta</taxon>
        <taxon>Spermatophyta</taxon>
        <taxon>Magnoliopsida</taxon>
        <taxon>Proteales</taxon>
        <taxon>Proteaceae</taxon>
        <taxon>Protea</taxon>
    </lineage>
</organism>
<dbReference type="PANTHER" id="PTHR24349">
    <property type="entry name" value="SERINE/THREONINE-PROTEIN KINASE"/>
    <property type="match status" value="1"/>
</dbReference>
<accession>A0A9Q0H9J1</accession>
<dbReference type="InterPro" id="IPR011009">
    <property type="entry name" value="Kinase-like_dom_sf"/>
</dbReference>
<evidence type="ECO:0000259" key="10">
    <source>
        <dbReference type="PROSITE" id="PS50011"/>
    </source>
</evidence>
<keyword evidence="12" id="KW-1185">Reference proteome</keyword>
<dbReference type="FunFam" id="1.10.510.10:FF:000571">
    <property type="entry name" value="Maternal embryonic leucine zipper kinase"/>
    <property type="match status" value="1"/>
</dbReference>
<dbReference type="InterPro" id="IPR050205">
    <property type="entry name" value="CDPK_Ser/Thr_kinases"/>
</dbReference>
<comment type="caution">
    <text evidence="11">The sequence shown here is derived from an EMBL/GenBank/DDBJ whole genome shotgun (WGS) entry which is preliminary data.</text>
</comment>
<dbReference type="PROSITE" id="PS50011">
    <property type="entry name" value="PROTEIN_KINASE_DOM"/>
    <property type="match status" value="1"/>
</dbReference>
<evidence type="ECO:0000256" key="1">
    <source>
        <dbReference type="ARBA" id="ARBA00006234"/>
    </source>
</evidence>
<dbReference type="SUPFAM" id="SSF56112">
    <property type="entry name" value="Protein kinase-like (PK-like)"/>
    <property type="match status" value="1"/>
</dbReference>
<evidence type="ECO:0000256" key="6">
    <source>
        <dbReference type="ARBA" id="ARBA00022840"/>
    </source>
</evidence>
<keyword evidence="4 8" id="KW-0547">Nucleotide-binding</keyword>
<dbReference type="Gene3D" id="1.10.510.10">
    <property type="entry name" value="Transferase(Phosphotransferase) domain 1"/>
    <property type="match status" value="1"/>
</dbReference>
<dbReference type="GO" id="GO:0004674">
    <property type="term" value="F:protein serine/threonine kinase activity"/>
    <property type="evidence" value="ECO:0007669"/>
    <property type="project" value="UniProtKB-KW"/>
</dbReference>
<evidence type="ECO:0000256" key="9">
    <source>
        <dbReference type="RuleBase" id="RU000304"/>
    </source>
</evidence>
<dbReference type="OrthoDB" id="1738954at2759"/>
<evidence type="ECO:0000256" key="3">
    <source>
        <dbReference type="ARBA" id="ARBA00022679"/>
    </source>
</evidence>
<keyword evidence="6 8" id="KW-0067">ATP-binding</keyword>
<evidence type="ECO:0000256" key="7">
    <source>
        <dbReference type="ARBA" id="ARBA00058225"/>
    </source>
</evidence>
<reference evidence="11" key="1">
    <citation type="journal article" date="2023" name="Plant J.">
        <title>The genome of the king protea, Protea cynaroides.</title>
        <authorList>
            <person name="Chang J."/>
            <person name="Duong T.A."/>
            <person name="Schoeman C."/>
            <person name="Ma X."/>
            <person name="Roodt D."/>
            <person name="Barker N."/>
            <person name="Li Z."/>
            <person name="Van de Peer Y."/>
            <person name="Mizrachi E."/>
        </authorList>
    </citation>
    <scope>NUCLEOTIDE SEQUENCE</scope>
    <source>
        <tissue evidence="11">Young leaves</tissue>
    </source>
</reference>
<dbReference type="PROSITE" id="PS00108">
    <property type="entry name" value="PROTEIN_KINASE_ST"/>
    <property type="match status" value="1"/>
</dbReference>
<evidence type="ECO:0000256" key="4">
    <source>
        <dbReference type="ARBA" id="ARBA00022741"/>
    </source>
</evidence>
<feature type="binding site" evidence="8">
    <location>
        <position position="52"/>
    </location>
    <ligand>
        <name>ATP</name>
        <dbReference type="ChEBI" id="CHEBI:30616"/>
    </ligand>
</feature>
<evidence type="ECO:0000313" key="12">
    <source>
        <dbReference type="Proteomes" id="UP001141806"/>
    </source>
</evidence>
<dbReference type="InterPro" id="IPR000719">
    <property type="entry name" value="Prot_kinase_dom"/>
</dbReference>
<gene>
    <name evidence="11" type="ORF">NE237_020520</name>
</gene>
<sequence length="315" mass="35264">MNTRNIDTVTDKLGNKKNIEQDYILGSVIGQGANGLVRLCMCKASGVKYACKTMSKGDKTVYQEVEIMRHLSGHPGIVNLEAVYEDFYSFHLVMELCSGGDLLDHMNKMDGPYSEYLSANILKQLISVIKYCHQKGVVHRDIKPDNILLTSSGKMKLADFGLAVKFSKGQRLTGLVGSLPCLAPEVLLGDYSDKADIWSVGVILHGLLVGTYPFHGKTDEAILEAIMKKKLDFHSGVWESISGPAQDLMNRMLTRDVSARITVDEILSHPWILFYTDHIYMERTLKMLYQYRSWKSRSSCIPPTQCCCQGGVREL</sequence>
<proteinExistence type="inferred from homology"/>
<dbReference type="PROSITE" id="PS00107">
    <property type="entry name" value="PROTEIN_KINASE_ATP"/>
    <property type="match status" value="1"/>
</dbReference>
<keyword evidence="3" id="KW-0808">Transferase</keyword>
<keyword evidence="5" id="KW-0418">Kinase</keyword>
<feature type="domain" description="Protein kinase" evidence="10">
    <location>
        <begin position="23"/>
        <end position="272"/>
    </location>
</feature>
<dbReference type="EMBL" id="JAMYWD010000009">
    <property type="protein sequence ID" value="KAJ4960610.1"/>
    <property type="molecule type" value="Genomic_DNA"/>
</dbReference>
<dbReference type="GO" id="GO:0005524">
    <property type="term" value="F:ATP binding"/>
    <property type="evidence" value="ECO:0007669"/>
    <property type="project" value="UniProtKB-UniRule"/>
</dbReference>
<evidence type="ECO:0000256" key="5">
    <source>
        <dbReference type="ARBA" id="ARBA00022777"/>
    </source>
</evidence>
<dbReference type="CDD" id="cd05117">
    <property type="entry name" value="STKc_CAMK"/>
    <property type="match status" value="1"/>
</dbReference>
<dbReference type="Proteomes" id="UP001141806">
    <property type="component" value="Unassembled WGS sequence"/>
</dbReference>
<comment type="similarity">
    <text evidence="1">Belongs to the protein kinase superfamily. CAMK Ser/Thr protein kinase family. SNF1 subfamily.</text>
</comment>
<dbReference type="Pfam" id="PF00069">
    <property type="entry name" value="Pkinase"/>
    <property type="match status" value="1"/>
</dbReference>
<evidence type="ECO:0000256" key="2">
    <source>
        <dbReference type="ARBA" id="ARBA00022527"/>
    </source>
</evidence>
<evidence type="ECO:0000256" key="8">
    <source>
        <dbReference type="PROSITE-ProRule" id="PRU10141"/>
    </source>
</evidence>
<comment type="function">
    <text evidence="7">CIPK serine-threonine protein kinases interact with CBL proteins. Binding of a CBL protein to the regulatory NAF domain of CIPK protein lead to the activation of the kinase in a calcium-dependent manner.</text>
</comment>
<evidence type="ECO:0000313" key="11">
    <source>
        <dbReference type="EMBL" id="KAJ4960610.1"/>
    </source>
</evidence>
<dbReference type="InterPro" id="IPR008271">
    <property type="entry name" value="Ser/Thr_kinase_AS"/>
</dbReference>